<evidence type="ECO:0000256" key="1">
    <source>
        <dbReference type="SAM" id="Coils"/>
    </source>
</evidence>
<dbReference type="EnsemblPlants" id="AUR62043278-RA">
    <property type="protein sequence ID" value="AUR62043278-RA:cds"/>
    <property type="gene ID" value="AUR62043278"/>
</dbReference>
<proteinExistence type="predicted"/>
<keyword evidence="1" id="KW-0175">Coiled coil</keyword>
<dbReference type="SMR" id="A0A803NB69"/>
<gene>
    <name evidence="2" type="primary">LOC110706155</name>
</gene>
<dbReference type="OrthoDB" id="765404at2759"/>
<protein>
    <submittedName>
        <fullName evidence="2">Uncharacterized protein</fullName>
    </submittedName>
</protein>
<evidence type="ECO:0000313" key="2">
    <source>
        <dbReference type="EnsemblPlants" id="AUR62043278-RA:cds"/>
    </source>
</evidence>
<organism evidence="2 3">
    <name type="scientific">Chenopodium quinoa</name>
    <name type="common">Quinoa</name>
    <dbReference type="NCBI Taxonomy" id="63459"/>
    <lineage>
        <taxon>Eukaryota</taxon>
        <taxon>Viridiplantae</taxon>
        <taxon>Streptophyta</taxon>
        <taxon>Embryophyta</taxon>
        <taxon>Tracheophyta</taxon>
        <taxon>Spermatophyta</taxon>
        <taxon>Magnoliopsida</taxon>
        <taxon>eudicotyledons</taxon>
        <taxon>Gunneridae</taxon>
        <taxon>Pentapetalae</taxon>
        <taxon>Caryophyllales</taxon>
        <taxon>Chenopodiaceae</taxon>
        <taxon>Chenopodioideae</taxon>
        <taxon>Atripliceae</taxon>
        <taxon>Chenopodium</taxon>
    </lineage>
</organism>
<keyword evidence="3" id="KW-1185">Reference proteome</keyword>
<reference evidence="2" key="1">
    <citation type="journal article" date="2017" name="Nature">
        <title>The genome of Chenopodium quinoa.</title>
        <authorList>
            <person name="Jarvis D.E."/>
            <person name="Ho Y.S."/>
            <person name="Lightfoot D.J."/>
            <person name="Schmoeckel S.M."/>
            <person name="Li B."/>
            <person name="Borm T.J.A."/>
            <person name="Ohyanagi H."/>
            <person name="Mineta K."/>
            <person name="Michell C.T."/>
            <person name="Saber N."/>
            <person name="Kharbatia N.M."/>
            <person name="Rupper R.R."/>
            <person name="Sharp A.R."/>
            <person name="Dally N."/>
            <person name="Boughton B.A."/>
            <person name="Woo Y.H."/>
            <person name="Gao G."/>
            <person name="Schijlen E.G.W.M."/>
            <person name="Guo X."/>
            <person name="Momin A.A."/>
            <person name="Negrao S."/>
            <person name="Al-Babili S."/>
            <person name="Gehring C."/>
            <person name="Roessner U."/>
            <person name="Jung C."/>
            <person name="Murphy K."/>
            <person name="Arold S.T."/>
            <person name="Gojobori T."/>
            <person name="van der Linden C.G."/>
            <person name="van Loo E.N."/>
            <person name="Jellen E.N."/>
            <person name="Maughan P.J."/>
            <person name="Tester M."/>
        </authorList>
    </citation>
    <scope>NUCLEOTIDE SEQUENCE [LARGE SCALE GENOMIC DNA]</scope>
    <source>
        <strain evidence="2">cv. PI 614886</strain>
    </source>
</reference>
<dbReference type="AlphaFoldDB" id="A0A803NB69"/>
<evidence type="ECO:0000313" key="3">
    <source>
        <dbReference type="Proteomes" id="UP000596660"/>
    </source>
</evidence>
<dbReference type="OMA" id="DESCIKE"/>
<dbReference type="KEGG" id="cqi:110682784"/>
<accession>A0A803NB69</accession>
<reference evidence="2" key="2">
    <citation type="submission" date="2021-03" db="UniProtKB">
        <authorList>
            <consortium name="EnsemblPlants"/>
        </authorList>
    </citation>
    <scope>IDENTIFICATION</scope>
</reference>
<sequence length="192" mass="21596">MGIWEWIYSPINAVKQNTPNITPVTDVCRKTYDICRDSTVHVAGKARDFHGYLCDDQVRDNLSSFAVNVSKHSALYIARSYGCGPIIDIVSRSVQGKKADSHKGKIEEFETKLAKLEEELSSTQLEIQRLRSVSKSQDESNLSTTYQRPEDVLNMFMMERSLGRKLFDNLIIPVDVGSERKGKTVSSTDGNC</sequence>
<name>A0A803NB69_CHEQI</name>
<dbReference type="Proteomes" id="UP000596660">
    <property type="component" value="Unplaced"/>
</dbReference>
<feature type="coiled-coil region" evidence="1">
    <location>
        <begin position="99"/>
        <end position="133"/>
    </location>
</feature>
<dbReference type="Gramene" id="AUR62043278-RA">
    <property type="protein sequence ID" value="AUR62043278-RA:cds"/>
    <property type="gene ID" value="AUR62043278"/>
</dbReference>